<sequence length="527" mass="59410">MKIKKLLSTVVALSMLPVISLPAFSAEPITADEVRDMLFAENITTVPDCDELQETVYYNKQNRPCGAIKHYIHPEQAIRIHEENSDGSVNHSRAWLVKSSTTWDGWYYLFINEGDYEHMNFNPVDSSAQDGTSEAYFYLEFINDIADFEKIADILKEVNGITSIQLVKYNQLETVYEDIVVNFTTVNAFKIESADGTKYIPLQSVEDPYAVITDNEIKILNAWTVYDASYMTGFLNDIQSHKQNVTEHIYEDLSADYPFSDAPIEDTDTLSKYIGTPCAFSDIPETGDDAYTKEEIASVNALADLGFMQGYEDKTFRPQNTVTRAEAAIMAYKLLGLDENSPRENELTDISGHWAEEAIGAVAAAGIINGYEDKSFRPDEQIEYRHFFKIMLGVLIGFNVSVYEEHDIIGTAMSRGLTRNLGTFITTNKMPRIHAAVVAANVLDSHIYTSKVTFYQVGLEDGFNSIGVSLENDITLIDYLNGKKLHGLDLRLSYNYARVDELRSSYNEKIRSMYEEYLNKAGSSETV</sequence>
<name>A0A9D1H0Y9_9FIRM</name>
<dbReference type="AlphaFoldDB" id="A0A9D1H0Y9"/>
<evidence type="ECO:0000313" key="5">
    <source>
        <dbReference type="Proteomes" id="UP000824165"/>
    </source>
</evidence>
<feature type="signal peptide" evidence="2">
    <location>
        <begin position="1"/>
        <end position="25"/>
    </location>
</feature>
<organism evidence="4 5">
    <name type="scientific">Candidatus Ornithomonoglobus intestinigallinarum</name>
    <dbReference type="NCBI Taxonomy" id="2840894"/>
    <lineage>
        <taxon>Bacteria</taxon>
        <taxon>Bacillati</taxon>
        <taxon>Bacillota</taxon>
        <taxon>Clostridia</taxon>
        <taxon>Candidatus Ornithomonoglobus</taxon>
    </lineage>
</organism>
<keyword evidence="2" id="KW-0732">Signal</keyword>
<comment type="caution">
    <text evidence="4">The sequence shown here is derived from an EMBL/GenBank/DDBJ whole genome shotgun (WGS) entry which is preliminary data.</text>
</comment>
<dbReference type="InterPro" id="IPR001119">
    <property type="entry name" value="SLH_dom"/>
</dbReference>
<protein>
    <submittedName>
        <fullName evidence="4">S-layer homology domain-containing protein</fullName>
    </submittedName>
</protein>
<dbReference type="PROSITE" id="PS51272">
    <property type="entry name" value="SLH"/>
    <property type="match status" value="2"/>
</dbReference>
<keyword evidence="1" id="KW-0677">Repeat</keyword>
<gene>
    <name evidence="4" type="ORF">IAA60_00195</name>
</gene>
<dbReference type="Proteomes" id="UP000824165">
    <property type="component" value="Unassembled WGS sequence"/>
</dbReference>
<evidence type="ECO:0000313" key="4">
    <source>
        <dbReference type="EMBL" id="HIT84305.1"/>
    </source>
</evidence>
<feature type="chain" id="PRO_5038471042" evidence="2">
    <location>
        <begin position="26"/>
        <end position="527"/>
    </location>
</feature>
<dbReference type="PANTHER" id="PTHR43308:SF5">
    <property type="entry name" value="S-LAYER PROTEIN _ PEPTIDOGLYCAN ENDO-BETA-N-ACETYLGLUCOSAMINIDASE"/>
    <property type="match status" value="1"/>
</dbReference>
<feature type="domain" description="SLH" evidence="3">
    <location>
        <begin position="282"/>
        <end position="345"/>
    </location>
</feature>
<dbReference type="EMBL" id="DVLU01000001">
    <property type="protein sequence ID" value="HIT84305.1"/>
    <property type="molecule type" value="Genomic_DNA"/>
</dbReference>
<dbReference type="InterPro" id="IPR051465">
    <property type="entry name" value="Cell_Envelope_Struct_Comp"/>
</dbReference>
<evidence type="ECO:0000259" key="3">
    <source>
        <dbReference type="PROSITE" id="PS51272"/>
    </source>
</evidence>
<proteinExistence type="predicted"/>
<dbReference type="Pfam" id="PF00395">
    <property type="entry name" value="SLH"/>
    <property type="match status" value="2"/>
</dbReference>
<reference evidence="4" key="2">
    <citation type="journal article" date="2021" name="PeerJ">
        <title>Extensive microbial diversity within the chicken gut microbiome revealed by metagenomics and culture.</title>
        <authorList>
            <person name="Gilroy R."/>
            <person name="Ravi A."/>
            <person name="Getino M."/>
            <person name="Pursley I."/>
            <person name="Horton D.L."/>
            <person name="Alikhan N.F."/>
            <person name="Baker D."/>
            <person name="Gharbi K."/>
            <person name="Hall N."/>
            <person name="Watson M."/>
            <person name="Adriaenssens E.M."/>
            <person name="Foster-Nyarko E."/>
            <person name="Jarju S."/>
            <person name="Secka A."/>
            <person name="Antonio M."/>
            <person name="Oren A."/>
            <person name="Chaudhuri R.R."/>
            <person name="La Ragione R."/>
            <person name="Hildebrand F."/>
            <person name="Pallen M.J."/>
        </authorList>
    </citation>
    <scope>NUCLEOTIDE SEQUENCE</scope>
    <source>
        <strain evidence="4">CHK181-108</strain>
    </source>
</reference>
<feature type="domain" description="SLH" evidence="3">
    <location>
        <begin position="346"/>
        <end position="405"/>
    </location>
</feature>
<evidence type="ECO:0000256" key="1">
    <source>
        <dbReference type="ARBA" id="ARBA00022737"/>
    </source>
</evidence>
<accession>A0A9D1H0Y9</accession>
<reference evidence="4" key="1">
    <citation type="submission" date="2020-10" db="EMBL/GenBank/DDBJ databases">
        <authorList>
            <person name="Gilroy R."/>
        </authorList>
    </citation>
    <scope>NUCLEOTIDE SEQUENCE</scope>
    <source>
        <strain evidence="4">CHK181-108</strain>
    </source>
</reference>
<dbReference type="PANTHER" id="PTHR43308">
    <property type="entry name" value="OUTER MEMBRANE PROTEIN ALPHA-RELATED"/>
    <property type="match status" value="1"/>
</dbReference>
<evidence type="ECO:0000256" key="2">
    <source>
        <dbReference type="SAM" id="SignalP"/>
    </source>
</evidence>